<dbReference type="AlphaFoldDB" id="A7RVQ3"/>
<dbReference type="STRING" id="45351.A7RVQ3"/>
<name>A7RVQ3_NEMVE</name>
<comment type="subcellular location">
    <subcellularLocation>
        <location evidence="1">Mitochondrion inner membrane</location>
        <topology evidence="1">Peripheral membrane protein</topology>
        <orientation evidence="1">Intermembrane side</orientation>
    </subcellularLocation>
</comment>
<dbReference type="FunCoup" id="A7RVQ3">
    <property type="interactions" value="421"/>
</dbReference>
<protein>
    <recommendedName>
        <fullName evidence="1">Mitochondrial import inner membrane translocase subunit</fullName>
    </recommendedName>
</protein>
<keyword evidence="1" id="KW-0496">Mitochondrion</keyword>
<dbReference type="EMBL" id="DS476512">
    <property type="protein sequence ID" value="EDO26210.1"/>
    <property type="molecule type" value="Genomic_DNA"/>
</dbReference>
<keyword evidence="1" id="KW-0143">Chaperone</keyword>
<dbReference type="GO" id="GO:0005743">
    <property type="term" value="C:mitochondrial inner membrane"/>
    <property type="evidence" value="ECO:0007669"/>
    <property type="project" value="UniProtKB-SubCell"/>
</dbReference>
<evidence type="ECO:0000313" key="3">
    <source>
        <dbReference type="EMBL" id="EDO26210.1"/>
    </source>
</evidence>
<sequence length="84" mass="9615">MSGNDQIDPALRQELMIEEQKAKFQMQVHKFTDTCWDKCMDKPGNKLDGKTETCLVNCVERFIDTTLLITKRFGELVQRSGGGF</sequence>
<evidence type="ECO:0000313" key="4">
    <source>
        <dbReference type="EMBL" id="EDO44492.1"/>
    </source>
</evidence>
<comment type="function">
    <text evidence="1">Mitochondrial intermembrane chaperone that participates in the import and insertion of some multi-pass transmembrane proteins into the mitochondrial inner membrane. Also required for the transfer of beta-barrel precursors from the TOM complex to the sorting and assembly machinery (SAM complex) of the outer membrane. Acts as a chaperone-like protein that protects the hydrophobic precursors from aggregation and guide them through the mitochondrial intermembrane space.</text>
</comment>
<comment type="similarity">
    <text evidence="1">Belongs to the small Tim family.</text>
</comment>
<keyword evidence="1" id="KW-0999">Mitochondrion inner membrane</keyword>
<dbReference type="OMA" id="QATQVCL"/>
<dbReference type="InterPro" id="IPR004217">
    <property type="entry name" value="Tim10-like"/>
</dbReference>
<comment type="domain">
    <text evidence="1">The twin CX3C motif contains 4 conserved Cys residues that form 2 disulfide bonds in the mitochondrial intermembrane space.</text>
</comment>
<dbReference type="InParanoid" id="A7RVQ3"/>
<organism evidence="4 5">
    <name type="scientific">Nematostella vectensis</name>
    <name type="common">Starlet sea anemone</name>
    <dbReference type="NCBI Taxonomy" id="45351"/>
    <lineage>
        <taxon>Eukaryota</taxon>
        <taxon>Metazoa</taxon>
        <taxon>Cnidaria</taxon>
        <taxon>Anthozoa</taxon>
        <taxon>Hexacorallia</taxon>
        <taxon>Actiniaria</taxon>
        <taxon>Edwardsiidae</taxon>
        <taxon>Nematostella</taxon>
    </lineage>
</organism>
<proteinExistence type="inferred from homology"/>
<dbReference type="EMBL" id="DS469544">
    <property type="protein sequence ID" value="EDO44492.1"/>
    <property type="molecule type" value="Genomic_DNA"/>
</dbReference>
<keyword evidence="1" id="KW-0813">Transport</keyword>
<keyword evidence="1" id="KW-0472">Membrane</keyword>
<dbReference type="eggNOG" id="KOG3489">
    <property type="taxonomic scope" value="Eukaryota"/>
</dbReference>
<dbReference type="GO" id="GO:0015031">
    <property type="term" value="P:protein transport"/>
    <property type="evidence" value="ECO:0007669"/>
    <property type="project" value="UniProtKB-KW"/>
</dbReference>
<evidence type="ECO:0000259" key="2">
    <source>
        <dbReference type="Pfam" id="PF02953"/>
    </source>
</evidence>
<evidence type="ECO:0000256" key="1">
    <source>
        <dbReference type="RuleBase" id="RU367043"/>
    </source>
</evidence>
<dbReference type="Proteomes" id="UP000001593">
    <property type="component" value="Unassembled WGS sequence"/>
</dbReference>
<accession>A7RVQ3</accession>
<keyword evidence="1" id="KW-0653">Protein transport</keyword>
<dbReference type="InterPro" id="IPR035427">
    <property type="entry name" value="Tim10-like_dom_sf"/>
</dbReference>
<keyword evidence="5" id="KW-1185">Reference proteome</keyword>
<dbReference type="Gene3D" id="1.10.287.810">
    <property type="entry name" value="Mitochondrial import inner membrane translocase subunit tim13 like domains"/>
    <property type="match status" value="1"/>
</dbReference>
<gene>
    <name evidence="3" type="ORF">NEMVEDRAFT_v1g154974</name>
    <name evidence="4" type="ORF">NEMVEDRAFT_v1g163262</name>
</gene>
<keyword evidence="1" id="KW-1015">Disulfide bond</keyword>
<keyword evidence="1" id="KW-0811">Translocation</keyword>
<feature type="domain" description="Tim10-like" evidence="2">
    <location>
        <begin position="13"/>
        <end position="74"/>
    </location>
</feature>
<reference evidence="4 5" key="1">
    <citation type="journal article" date="2007" name="Science">
        <title>Sea anemone genome reveals ancestral eumetazoan gene repertoire and genomic organization.</title>
        <authorList>
            <person name="Putnam N.H."/>
            <person name="Srivastava M."/>
            <person name="Hellsten U."/>
            <person name="Dirks B."/>
            <person name="Chapman J."/>
            <person name="Salamov A."/>
            <person name="Terry A."/>
            <person name="Shapiro H."/>
            <person name="Lindquist E."/>
            <person name="Kapitonov V.V."/>
            <person name="Jurka J."/>
            <person name="Genikhovich G."/>
            <person name="Grigoriev I.V."/>
            <person name="Lucas S.M."/>
            <person name="Steele R.E."/>
            <person name="Finnerty J.R."/>
            <person name="Technau U."/>
            <person name="Martindale M.Q."/>
            <person name="Rokhsar D.S."/>
        </authorList>
    </citation>
    <scope>NUCLEOTIDE SEQUENCE [LARGE SCALE GENOMIC DNA]</scope>
    <source>
        <strain evidence="4">CH2 x CH6</strain>
        <strain evidence="5">CH2 X CH6</strain>
    </source>
</reference>
<dbReference type="SUPFAM" id="SSF144122">
    <property type="entry name" value="Tim10-like"/>
    <property type="match status" value="1"/>
</dbReference>
<evidence type="ECO:0000313" key="5">
    <source>
        <dbReference type="Proteomes" id="UP000001593"/>
    </source>
</evidence>
<comment type="subunit">
    <text evidence="1">Heterohexamer.</text>
</comment>
<dbReference type="Pfam" id="PF02953">
    <property type="entry name" value="zf-Tim10_DDP"/>
    <property type="match status" value="1"/>
</dbReference>
<dbReference type="HOGENOM" id="CLU_141397_1_2_1"/>